<dbReference type="InterPro" id="IPR054463">
    <property type="entry name" value="PexRD54_WY"/>
</dbReference>
<dbReference type="GO" id="GO:0043657">
    <property type="term" value="C:host cell"/>
    <property type="evidence" value="ECO:0007669"/>
    <property type="project" value="UniProtKB-SubCell"/>
</dbReference>
<name>A0A7G4WI43_9STRA</name>
<evidence type="ECO:0000313" key="9">
    <source>
        <dbReference type="EMBL" id="QMU24878.1"/>
    </source>
</evidence>
<dbReference type="Pfam" id="PF16810">
    <property type="entry name" value="RXLR"/>
    <property type="match status" value="1"/>
</dbReference>
<comment type="function">
    <text evidence="7">Effector that suppresses plant defense responses during pathogen infection.</text>
</comment>
<protein>
    <recommendedName>
        <fullName evidence="7">RxLR effector protein</fullName>
    </recommendedName>
</protein>
<dbReference type="InterPro" id="IPR031825">
    <property type="entry name" value="RXLR"/>
</dbReference>
<reference evidence="9" key="1">
    <citation type="journal article" date="2020" name="Mol. Plant">
        <title>Functional analysis of RXLR effectors from the New Zealand kauri dieback pathogen Phytophthora agathidicida.</title>
        <authorList>
            <person name="Guo Y."/>
            <person name="Dupont P.Y."/>
            <person name="Mesarich C.H."/>
            <person name="Yang B."/>
            <person name="McDougal R.L."/>
            <person name="Panda P."/>
            <person name="Dijkwel P."/>
            <person name="Studholme D.J."/>
            <person name="Sambles C."/>
            <person name="Win J."/>
            <person name="Wang Y."/>
            <person name="Williams N.M."/>
            <person name="Bradshaw R.E."/>
        </authorList>
    </citation>
    <scope>NUCLEOTIDE SEQUENCE</scope>
    <source>
        <strain evidence="9">3770</strain>
    </source>
</reference>
<keyword evidence="4 7" id="KW-0964">Secreted</keyword>
<evidence type="ECO:0000256" key="1">
    <source>
        <dbReference type="ARBA" id="ARBA00004340"/>
    </source>
</evidence>
<evidence type="ECO:0000259" key="8">
    <source>
        <dbReference type="Pfam" id="PF22748"/>
    </source>
</evidence>
<comment type="subcellular location">
    <subcellularLocation>
        <location evidence="1">Host cell</location>
    </subcellularLocation>
    <subcellularLocation>
        <location evidence="2 7">Secreted</location>
    </subcellularLocation>
</comment>
<dbReference type="GO" id="GO:0005576">
    <property type="term" value="C:extracellular region"/>
    <property type="evidence" value="ECO:0007669"/>
    <property type="project" value="UniProtKB-SubCell"/>
</dbReference>
<dbReference type="AlphaFoldDB" id="A0A7G4WI43"/>
<accession>A0A7G4WI43</accession>
<feature type="domain" description="RxLR effector PexRD54 WY" evidence="8">
    <location>
        <begin position="268"/>
        <end position="302"/>
    </location>
</feature>
<keyword evidence="6" id="KW-0843">Virulence</keyword>
<evidence type="ECO:0000256" key="2">
    <source>
        <dbReference type="ARBA" id="ARBA00004613"/>
    </source>
</evidence>
<dbReference type="EMBL" id="MT503154">
    <property type="protein sequence ID" value="QMU24878.1"/>
    <property type="molecule type" value="Genomic_DNA"/>
</dbReference>
<evidence type="ECO:0000256" key="7">
    <source>
        <dbReference type="RuleBase" id="RU367124"/>
    </source>
</evidence>
<feature type="signal peptide" evidence="7">
    <location>
        <begin position="1"/>
        <end position="18"/>
    </location>
</feature>
<evidence type="ECO:0000256" key="3">
    <source>
        <dbReference type="ARBA" id="ARBA00010400"/>
    </source>
</evidence>
<organism evidence="9">
    <name type="scientific">Phytophthora agathidicida</name>
    <dbReference type="NCBI Taxonomy" id="1642459"/>
    <lineage>
        <taxon>Eukaryota</taxon>
        <taxon>Sar</taxon>
        <taxon>Stramenopiles</taxon>
        <taxon>Oomycota</taxon>
        <taxon>Peronosporomycetes</taxon>
        <taxon>Peronosporales</taxon>
        <taxon>Peronosporaceae</taxon>
        <taxon>Phytophthora</taxon>
    </lineage>
</organism>
<proteinExistence type="inferred from homology"/>
<keyword evidence="5 7" id="KW-0732">Signal</keyword>
<dbReference type="Pfam" id="PF22748">
    <property type="entry name" value="PexRD54_WY"/>
    <property type="match status" value="1"/>
</dbReference>
<sequence length="398" mass="44882">MRLHYIVLLGASAVFASANAISMATKDAKSFTVHVSPHSVASSRNIVSTNRFLRTHELAEVEEERVNIMGISAVDKFSNFADAKLATLWMKKGVDADDVFIKLKLPQTGDKILESPKFFVWAKYVNDYNAKFPDKQASTIPLLTHNLGGEAKLAKALLEATKVESTRSFATALQTEQLTSWVQKKYSADKVFKALNLNKGLEGLPSNPLLSVWTRYVDKFNPSEKTTLFATLRNHYSEKTLSQFIISTEKAPRTKEWAADLQNQRFDTWLFKLESPQDVFKFLMLDEGKVFGNPQLTTWLKYAAEFKAENPYARGAAFIDVLRDNYSDAVLVGMITAAKEKSGTKILSSYAERELIGRWATERRAPAYVSKVLEATDVDYKNYLFGEYVKKFRPTSSD</sequence>
<comment type="domain">
    <text evidence="7">The RxLR-dEER motif acts to carry the protein into the host cell cytoplasm through binding to cell surface phosphatidylinositol-3-phosphate.</text>
</comment>
<feature type="chain" id="PRO_5044955423" description="RxLR effector protein" evidence="7">
    <location>
        <begin position="19"/>
        <end position="398"/>
    </location>
</feature>
<evidence type="ECO:0000256" key="4">
    <source>
        <dbReference type="ARBA" id="ARBA00022525"/>
    </source>
</evidence>
<comment type="similarity">
    <text evidence="3 7">Belongs to the RxLR effector family.</text>
</comment>
<gene>
    <name evidence="9" type="primary">PaRXLR54</name>
</gene>
<evidence type="ECO:0000256" key="5">
    <source>
        <dbReference type="ARBA" id="ARBA00022729"/>
    </source>
</evidence>
<evidence type="ECO:0000256" key="6">
    <source>
        <dbReference type="ARBA" id="ARBA00023026"/>
    </source>
</evidence>